<dbReference type="EMBL" id="MFFB01000018">
    <property type="protein sequence ID" value="OGE94379.1"/>
    <property type="molecule type" value="Genomic_DNA"/>
</dbReference>
<organism evidence="1 2">
    <name type="scientific">Candidatus Doudnabacteria bacterium RIFCSPLOWO2_01_FULL_44_21</name>
    <dbReference type="NCBI Taxonomy" id="1817841"/>
    <lineage>
        <taxon>Bacteria</taxon>
        <taxon>Candidatus Doudnaibacteriota</taxon>
    </lineage>
</organism>
<sequence>MRIMQKRWLKAAASEVHHRLLAAHMKLFQLFEEESAEFASQLRPDFEQFLATVVTLNQEKPGKYTIVDIRARIPNNQWISLLDRIGPSPLPEVTRTEALEFSEAVRKRLQGKHLQ</sequence>
<proteinExistence type="predicted"/>
<reference evidence="1 2" key="1">
    <citation type="journal article" date="2016" name="Nat. Commun.">
        <title>Thousands of microbial genomes shed light on interconnected biogeochemical processes in an aquifer system.</title>
        <authorList>
            <person name="Anantharaman K."/>
            <person name="Brown C.T."/>
            <person name="Hug L.A."/>
            <person name="Sharon I."/>
            <person name="Castelle C.J."/>
            <person name="Probst A.J."/>
            <person name="Thomas B.C."/>
            <person name="Singh A."/>
            <person name="Wilkins M.J."/>
            <person name="Karaoz U."/>
            <person name="Brodie E.L."/>
            <person name="Williams K.H."/>
            <person name="Hubbard S.S."/>
            <person name="Banfield J.F."/>
        </authorList>
    </citation>
    <scope>NUCLEOTIDE SEQUENCE [LARGE SCALE GENOMIC DNA]</scope>
</reference>
<dbReference type="Proteomes" id="UP000177281">
    <property type="component" value="Unassembled WGS sequence"/>
</dbReference>
<comment type="caution">
    <text evidence="1">The sequence shown here is derived from an EMBL/GenBank/DDBJ whole genome shotgun (WGS) entry which is preliminary data.</text>
</comment>
<accession>A0A1F5PWU9</accession>
<protein>
    <submittedName>
        <fullName evidence="1">Uncharacterized protein</fullName>
    </submittedName>
</protein>
<evidence type="ECO:0000313" key="1">
    <source>
        <dbReference type="EMBL" id="OGE94379.1"/>
    </source>
</evidence>
<gene>
    <name evidence="1" type="ORF">A3B10_01070</name>
</gene>
<dbReference type="AlphaFoldDB" id="A0A1F5PWU9"/>
<dbReference type="STRING" id="1817841.A3B10_01070"/>
<evidence type="ECO:0000313" key="2">
    <source>
        <dbReference type="Proteomes" id="UP000177281"/>
    </source>
</evidence>
<name>A0A1F5PWU9_9BACT</name>